<dbReference type="AlphaFoldDB" id="A0A813AKT3"/>
<evidence type="ECO:0000313" key="3">
    <source>
        <dbReference type="Proteomes" id="UP000601435"/>
    </source>
</evidence>
<evidence type="ECO:0000256" key="1">
    <source>
        <dbReference type="SAM" id="SignalP"/>
    </source>
</evidence>
<gene>
    <name evidence="2" type="primary">uxuA</name>
    <name evidence="2" type="ORF">SNEC2469_LOCUS28270</name>
</gene>
<reference evidence="2" key="1">
    <citation type="submission" date="2021-02" db="EMBL/GenBank/DDBJ databases">
        <authorList>
            <person name="Dougan E. K."/>
            <person name="Rhodes N."/>
            <person name="Thang M."/>
            <person name="Chan C."/>
        </authorList>
    </citation>
    <scope>NUCLEOTIDE SEQUENCE</scope>
</reference>
<keyword evidence="1" id="KW-0732">Signal</keyword>
<dbReference type="OrthoDB" id="413496at2759"/>
<feature type="chain" id="PRO_5033057427" evidence="1">
    <location>
        <begin position="20"/>
        <end position="330"/>
    </location>
</feature>
<comment type="caution">
    <text evidence="2">The sequence shown here is derived from an EMBL/GenBank/DDBJ whole genome shotgun (WGS) entry which is preliminary data.</text>
</comment>
<name>A0A813AKT3_9DINO</name>
<dbReference type="Proteomes" id="UP000601435">
    <property type="component" value="Unassembled WGS sequence"/>
</dbReference>
<dbReference type="EMBL" id="CAJNJA010061062">
    <property type="protein sequence ID" value="CAE7872600.1"/>
    <property type="molecule type" value="Genomic_DNA"/>
</dbReference>
<accession>A0A813AKT3</accession>
<sequence length="330" mass="35916">MVNPSRVPSLLLMASSALAWEEWCGWVPISLQQEVAGCTEGSNTSFAGKMEGCVEWCEWVPVLGWMYVEECSLCINSTVITNVTSSMKPQPRGLKTKRLDDIFPDWCQWLPSASLKFVGDCAGYGGPDQIPTGPQCASWCQWVPQASWFDPPDCRGCQPAGASDNVSEEDVPLWCSWVPPLLLQFVDACASGGSIIPAVAEGCTYWCVWVSGPAWHHVHECHGCSNETTQNSTNSTNGAQEEREDAVVPRHGTAGLKVKLVDPLADPDWCRWVPAGSLEHVPNCAGYGGDSGDPWPKPSGPSAARRQCESWCQWVPQPAWQYPPGCRGCA</sequence>
<feature type="signal peptide" evidence="1">
    <location>
        <begin position="1"/>
        <end position="19"/>
    </location>
</feature>
<keyword evidence="3" id="KW-1185">Reference proteome</keyword>
<organism evidence="2 3">
    <name type="scientific">Symbiodinium necroappetens</name>
    <dbReference type="NCBI Taxonomy" id="1628268"/>
    <lineage>
        <taxon>Eukaryota</taxon>
        <taxon>Sar</taxon>
        <taxon>Alveolata</taxon>
        <taxon>Dinophyceae</taxon>
        <taxon>Suessiales</taxon>
        <taxon>Symbiodiniaceae</taxon>
        <taxon>Symbiodinium</taxon>
    </lineage>
</organism>
<proteinExistence type="predicted"/>
<protein>
    <submittedName>
        <fullName evidence="2">UxuA protein</fullName>
    </submittedName>
</protein>
<evidence type="ECO:0000313" key="2">
    <source>
        <dbReference type="EMBL" id="CAE7872600.1"/>
    </source>
</evidence>